<protein>
    <submittedName>
        <fullName evidence="1">Uncharacterized protein</fullName>
    </submittedName>
</protein>
<organism evidence="1 2">
    <name type="scientific">Vibrio tasmaniensis</name>
    <dbReference type="NCBI Taxonomy" id="212663"/>
    <lineage>
        <taxon>Bacteria</taxon>
        <taxon>Pseudomonadati</taxon>
        <taxon>Pseudomonadota</taxon>
        <taxon>Gammaproteobacteria</taxon>
        <taxon>Vibrionales</taxon>
        <taxon>Vibrionaceae</taxon>
        <taxon>Vibrio</taxon>
    </lineage>
</organism>
<accession>A0A2N7NNZ5</accession>
<name>A0A2N7NNZ5_9VIBR</name>
<sequence>MPSLAPLDKYLTTFEYLLNANNLIMNYDALKGVTHVIEGLRSQLDIYMHFFAPKCLMNKETDSVTGY</sequence>
<proteinExistence type="predicted"/>
<evidence type="ECO:0000313" key="1">
    <source>
        <dbReference type="EMBL" id="PMP18615.1"/>
    </source>
</evidence>
<reference evidence="2" key="1">
    <citation type="submission" date="2016-07" db="EMBL/GenBank/DDBJ databases">
        <title>Nontailed viruses are major unrecognized killers of bacteria in the ocean.</title>
        <authorList>
            <person name="Kauffman K."/>
            <person name="Hussain F."/>
            <person name="Yang J."/>
            <person name="Arevalo P."/>
            <person name="Brown J."/>
            <person name="Cutler M."/>
            <person name="Kelly L."/>
            <person name="Polz M.F."/>
        </authorList>
    </citation>
    <scope>NUCLEOTIDE SEQUENCE [LARGE SCALE GENOMIC DNA]</scope>
    <source>
        <strain evidence="2">10N.222.48.A2</strain>
    </source>
</reference>
<evidence type="ECO:0000313" key="2">
    <source>
        <dbReference type="Proteomes" id="UP000235579"/>
    </source>
</evidence>
<dbReference type="EMBL" id="MDBP01000002">
    <property type="protein sequence ID" value="PMP18615.1"/>
    <property type="molecule type" value="Genomic_DNA"/>
</dbReference>
<dbReference type="AlphaFoldDB" id="A0A2N7NNZ5"/>
<dbReference type="Proteomes" id="UP000235579">
    <property type="component" value="Unassembled WGS sequence"/>
</dbReference>
<comment type="caution">
    <text evidence="1">The sequence shown here is derived from an EMBL/GenBank/DDBJ whole genome shotgun (WGS) entry which is preliminary data.</text>
</comment>
<gene>
    <name evidence="1" type="ORF">BCS92_00565</name>
</gene>